<proteinExistence type="predicted"/>
<reference evidence="1 2" key="1">
    <citation type="submission" date="2014-06" db="EMBL/GenBank/DDBJ databases">
        <authorList>
            <person name="Ngugi D.K."/>
            <person name="Blom J."/>
            <person name="Alam I."/>
            <person name="Rashid M."/>
            <person name="Ba Alawi W."/>
            <person name="Zhang G."/>
            <person name="Hikmawan T."/>
            <person name="Guan Y."/>
            <person name="Antunes A."/>
            <person name="Siam R."/>
            <person name="Eldorry H."/>
            <person name="Bajic V."/>
            <person name="Stingl U."/>
        </authorList>
    </citation>
    <scope>NUCLEOTIDE SEQUENCE [LARGE SCALE GENOMIC DNA]</scope>
    <source>
        <strain evidence="1">SCGC AAA799-E16</strain>
    </source>
</reference>
<dbReference type="EMBL" id="JNVL01000033">
    <property type="protein sequence ID" value="KER05688.1"/>
    <property type="molecule type" value="Genomic_DNA"/>
</dbReference>
<dbReference type="Proteomes" id="UP000028027">
    <property type="component" value="Unassembled WGS sequence"/>
</dbReference>
<gene>
    <name evidence="1" type="ORF">AAA799E16_01654</name>
</gene>
<accession>A0A081S435</accession>
<name>A0A081S435_9ARCH</name>
<organism evidence="1 2">
    <name type="scientific">Marine Group I thaumarchaeote SCGC AAA799-E16</name>
    <dbReference type="NCBI Taxonomy" id="1502292"/>
    <lineage>
        <taxon>Archaea</taxon>
        <taxon>Nitrososphaerota</taxon>
        <taxon>Marine Group I</taxon>
    </lineage>
</organism>
<evidence type="ECO:0008006" key="3">
    <source>
        <dbReference type="Google" id="ProtNLM"/>
    </source>
</evidence>
<dbReference type="AlphaFoldDB" id="A0A081S435"/>
<comment type="caution">
    <text evidence="1">The sequence shown here is derived from an EMBL/GenBank/DDBJ whole genome shotgun (WGS) entry which is preliminary data.</text>
</comment>
<protein>
    <recommendedName>
        <fullName evidence="3">Zn-ribbon protein</fullName>
    </recommendedName>
</protein>
<sequence>MNCPNCNSKFVAKIFWGLPGDYEAIEGQVERGEIVMGGCIVTENDPEWECNSCHHRWGQRYD</sequence>
<evidence type="ECO:0000313" key="2">
    <source>
        <dbReference type="Proteomes" id="UP000028027"/>
    </source>
</evidence>
<keyword evidence="2" id="KW-1185">Reference proteome</keyword>
<evidence type="ECO:0000313" key="1">
    <source>
        <dbReference type="EMBL" id="KER05688.1"/>
    </source>
</evidence>